<evidence type="ECO:0000313" key="1">
    <source>
        <dbReference type="EMBL" id="GAG38764.1"/>
    </source>
</evidence>
<gene>
    <name evidence="1" type="ORF">S01H1_62028</name>
</gene>
<dbReference type="EMBL" id="BARS01040716">
    <property type="protein sequence ID" value="GAG38764.1"/>
    <property type="molecule type" value="Genomic_DNA"/>
</dbReference>
<feature type="non-terminal residue" evidence="1">
    <location>
        <position position="124"/>
    </location>
</feature>
<accession>X0X6A0</accession>
<protein>
    <submittedName>
        <fullName evidence="1">Uncharacterized protein</fullName>
    </submittedName>
</protein>
<comment type="caution">
    <text evidence="1">The sequence shown here is derived from an EMBL/GenBank/DDBJ whole genome shotgun (WGS) entry which is preliminary data.</text>
</comment>
<name>X0X6A0_9ZZZZ</name>
<dbReference type="AlphaFoldDB" id="X0X6A0"/>
<organism evidence="1">
    <name type="scientific">marine sediment metagenome</name>
    <dbReference type="NCBI Taxonomy" id="412755"/>
    <lineage>
        <taxon>unclassified sequences</taxon>
        <taxon>metagenomes</taxon>
        <taxon>ecological metagenomes</taxon>
    </lineage>
</organism>
<reference evidence="1" key="1">
    <citation type="journal article" date="2014" name="Front. Microbiol.">
        <title>High frequency of phylogenetically diverse reductive dehalogenase-homologous genes in deep subseafloor sedimentary metagenomes.</title>
        <authorList>
            <person name="Kawai M."/>
            <person name="Futagami T."/>
            <person name="Toyoda A."/>
            <person name="Takaki Y."/>
            <person name="Nishi S."/>
            <person name="Hori S."/>
            <person name="Arai W."/>
            <person name="Tsubouchi T."/>
            <person name="Morono Y."/>
            <person name="Uchiyama I."/>
            <person name="Ito T."/>
            <person name="Fujiyama A."/>
            <person name="Inagaki F."/>
            <person name="Takami H."/>
        </authorList>
    </citation>
    <scope>NUCLEOTIDE SEQUENCE</scope>
    <source>
        <strain evidence="1">Expedition CK06-06</strain>
    </source>
</reference>
<proteinExistence type="predicted"/>
<sequence>MIIEHKETTPSGSFKGTIIDIETIGEFTRNRSYTAFNDSRQCENLQQVIFGLINDKELQIFCAQDREAIEELKSQTEQILNRLERPFYAFNTNFESSVWFHHIGITINFDGELQEFKFESKAEA</sequence>